<comment type="subcellular location">
    <subcellularLocation>
        <location evidence="1">Cell inner membrane</location>
        <topology evidence="1">Multi-pass membrane protein</topology>
    </subcellularLocation>
    <subcellularLocation>
        <location evidence="9">Cell membrane</location>
        <topology evidence="9">Multi-pass membrane protein</topology>
    </subcellularLocation>
</comment>
<proteinExistence type="inferred from homology"/>
<dbReference type="InterPro" id="IPR010065">
    <property type="entry name" value="AA_ABC_transptr_permease_3TM"/>
</dbReference>
<dbReference type="PROSITE" id="PS50928">
    <property type="entry name" value="ABC_TM1"/>
    <property type="match status" value="1"/>
</dbReference>
<evidence type="ECO:0000256" key="7">
    <source>
        <dbReference type="ARBA" id="ARBA00022989"/>
    </source>
</evidence>
<dbReference type="InterPro" id="IPR035906">
    <property type="entry name" value="MetI-like_sf"/>
</dbReference>
<protein>
    <submittedName>
        <fullName evidence="11">Amino acid ABC transporter permease</fullName>
    </submittedName>
    <submittedName>
        <fullName evidence="12">Inner membrane amino-acid ABC transporter permease protein</fullName>
    </submittedName>
</protein>
<keyword evidence="6" id="KW-0029">Amino-acid transport</keyword>
<dbReference type="CDD" id="cd06261">
    <property type="entry name" value="TM_PBP2"/>
    <property type="match status" value="1"/>
</dbReference>
<accession>A0A0T5P1K8</accession>
<evidence type="ECO:0000256" key="8">
    <source>
        <dbReference type="ARBA" id="ARBA00023136"/>
    </source>
</evidence>
<evidence type="ECO:0000256" key="3">
    <source>
        <dbReference type="ARBA" id="ARBA00022448"/>
    </source>
</evidence>
<evidence type="ECO:0000256" key="6">
    <source>
        <dbReference type="ARBA" id="ARBA00022970"/>
    </source>
</evidence>
<dbReference type="KEGG" id="rid:RIdsm_01122"/>
<dbReference type="EMBL" id="LAXI01000029">
    <property type="protein sequence ID" value="KRS15019.1"/>
    <property type="molecule type" value="Genomic_DNA"/>
</dbReference>
<evidence type="ECO:0000313" key="14">
    <source>
        <dbReference type="Proteomes" id="UP000325785"/>
    </source>
</evidence>
<evidence type="ECO:0000256" key="1">
    <source>
        <dbReference type="ARBA" id="ARBA00004429"/>
    </source>
</evidence>
<feature type="transmembrane region" description="Helical" evidence="9">
    <location>
        <begin position="191"/>
        <end position="209"/>
    </location>
</feature>
<dbReference type="PANTHER" id="PTHR30614:SF0">
    <property type="entry name" value="L-CYSTINE TRANSPORT SYSTEM PERMEASE PROTEIN TCYL"/>
    <property type="match status" value="1"/>
</dbReference>
<dbReference type="SUPFAM" id="SSF161098">
    <property type="entry name" value="MetI-like"/>
    <property type="match status" value="1"/>
</dbReference>
<evidence type="ECO:0000256" key="9">
    <source>
        <dbReference type="RuleBase" id="RU363032"/>
    </source>
</evidence>
<feature type="domain" description="ABC transmembrane type-1" evidence="10">
    <location>
        <begin position="21"/>
        <end position="209"/>
    </location>
</feature>
<reference evidence="12 14" key="2">
    <citation type="submission" date="2018-08" db="EMBL/GenBank/DDBJ databases">
        <title>Genetic Globetrotter - A new plasmid hitch-hiking vast phylogenetic and geographic distances.</title>
        <authorList>
            <person name="Vollmers J."/>
            <person name="Petersen J."/>
        </authorList>
    </citation>
    <scope>NUCLEOTIDE SEQUENCE [LARGE SCALE GENOMIC DNA]</scope>
    <source>
        <strain evidence="12 14">DSM 26383</strain>
    </source>
</reference>
<name>A0A0T5P1K8_9RHOB</name>
<keyword evidence="13" id="KW-1185">Reference proteome</keyword>
<dbReference type="EMBL" id="CP031598">
    <property type="protein sequence ID" value="QEW25336.1"/>
    <property type="molecule type" value="Genomic_DNA"/>
</dbReference>
<keyword evidence="5 9" id="KW-0812">Transmembrane</keyword>
<dbReference type="NCBIfam" id="TIGR01726">
    <property type="entry name" value="HEQRo_perm_3TM"/>
    <property type="match status" value="1"/>
</dbReference>
<dbReference type="Proteomes" id="UP000325785">
    <property type="component" value="Chromosome"/>
</dbReference>
<keyword evidence="8 9" id="KW-0472">Membrane</keyword>
<dbReference type="InterPro" id="IPR043429">
    <property type="entry name" value="ArtM/GltK/GlnP/TcyL/YhdX-like"/>
</dbReference>
<comment type="similarity">
    <text evidence="2">Belongs to the binding-protein-dependent transport system permease family. HisMQ subfamily.</text>
</comment>
<gene>
    <name evidence="12" type="ORF">RIdsm_01122</name>
    <name evidence="11" type="ORF">XM52_25960</name>
</gene>
<dbReference type="AlphaFoldDB" id="A0A0T5P1K8"/>
<keyword evidence="4" id="KW-1003">Cell membrane</keyword>
<keyword evidence="3 9" id="KW-0813">Transport</keyword>
<dbReference type="GO" id="GO:0022857">
    <property type="term" value="F:transmembrane transporter activity"/>
    <property type="evidence" value="ECO:0007669"/>
    <property type="project" value="InterPro"/>
</dbReference>
<sequence>MGFTWQWDYMFEVLPRLLGATGNTLLAAIGGYAIAVVIGLVFALGQRTPFWLVNRIVRECVEFIRSTPLLLQIFFVFFVGPQFGIFLSPWVAGLLAIGVHYGSYLSEVYRAGLESVPKGQWEAAKALNLSTWRTYTRIIIPQSLPPSVPAMGNYLVSIFKDTPMLSAIGVPELVLRATEVGSEVYRFLEPFTLVGIIFLVISLVAAAGVRKFEQKVRRAMGLSQ</sequence>
<dbReference type="STRING" id="540747.SAMN04488031_106224"/>
<dbReference type="Proteomes" id="UP000051401">
    <property type="component" value="Unassembled WGS sequence"/>
</dbReference>
<dbReference type="InterPro" id="IPR014341">
    <property type="entry name" value="Ectoine_EhuD"/>
</dbReference>
<evidence type="ECO:0000256" key="5">
    <source>
        <dbReference type="ARBA" id="ARBA00022692"/>
    </source>
</evidence>
<evidence type="ECO:0000313" key="13">
    <source>
        <dbReference type="Proteomes" id="UP000051401"/>
    </source>
</evidence>
<evidence type="ECO:0000259" key="10">
    <source>
        <dbReference type="PROSITE" id="PS50928"/>
    </source>
</evidence>
<dbReference type="RefSeq" id="WP_057821069.1">
    <property type="nucleotide sequence ID" value="NZ_CAXRJZ010000124.1"/>
</dbReference>
<dbReference type="Pfam" id="PF00528">
    <property type="entry name" value="BPD_transp_1"/>
    <property type="match status" value="1"/>
</dbReference>
<dbReference type="PANTHER" id="PTHR30614">
    <property type="entry name" value="MEMBRANE COMPONENT OF AMINO ACID ABC TRANSPORTER"/>
    <property type="match status" value="1"/>
</dbReference>
<dbReference type="GO" id="GO:0006865">
    <property type="term" value="P:amino acid transport"/>
    <property type="evidence" value="ECO:0007669"/>
    <property type="project" value="UniProtKB-KW"/>
</dbReference>
<feature type="transmembrane region" description="Helical" evidence="9">
    <location>
        <begin position="73"/>
        <end position="97"/>
    </location>
</feature>
<evidence type="ECO:0000256" key="2">
    <source>
        <dbReference type="ARBA" id="ARBA00010072"/>
    </source>
</evidence>
<evidence type="ECO:0000256" key="4">
    <source>
        <dbReference type="ARBA" id="ARBA00022475"/>
    </source>
</evidence>
<dbReference type="GO" id="GO:0043190">
    <property type="term" value="C:ATP-binding cassette (ABC) transporter complex"/>
    <property type="evidence" value="ECO:0007669"/>
    <property type="project" value="InterPro"/>
</dbReference>
<feature type="transmembrane region" description="Helical" evidence="9">
    <location>
        <begin position="20"/>
        <end position="45"/>
    </location>
</feature>
<dbReference type="OrthoDB" id="9814550at2"/>
<evidence type="ECO:0000313" key="11">
    <source>
        <dbReference type="EMBL" id="KRS15019.1"/>
    </source>
</evidence>
<reference evidence="11 13" key="1">
    <citation type="submission" date="2015-04" db="EMBL/GenBank/DDBJ databases">
        <title>The draft genome sequence of Roseovarius indicus B108T.</title>
        <authorList>
            <person name="Li G."/>
            <person name="Lai Q."/>
            <person name="Shao Z."/>
            <person name="Yan P."/>
        </authorList>
    </citation>
    <scope>NUCLEOTIDE SEQUENCE [LARGE SCALE GENOMIC DNA]</scope>
    <source>
        <strain evidence="11 13">B108</strain>
    </source>
</reference>
<dbReference type="InterPro" id="IPR000515">
    <property type="entry name" value="MetI-like"/>
</dbReference>
<dbReference type="NCBIfam" id="TIGR03003">
    <property type="entry name" value="ectoine_ehuD"/>
    <property type="match status" value="1"/>
</dbReference>
<dbReference type="PATRIC" id="fig|540747.5.peg.3553"/>
<organism evidence="11 13">
    <name type="scientific">Roseovarius indicus</name>
    <dbReference type="NCBI Taxonomy" id="540747"/>
    <lineage>
        <taxon>Bacteria</taxon>
        <taxon>Pseudomonadati</taxon>
        <taxon>Pseudomonadota</taxon>
        <taxon>Alphaproteobacteria</taxon>
        <taxon>Rhodobacterales</taxon>
        <taxon>Roseobacteraceae</taxon>
        <taxon>Roseovarius</taxon>
    </lineage>
</organism>
<evidence type="ECO:0000313" key="12">
    <source>
        <dbReference type="EMBL" id="QEW25336.1"/>
    </source>
</evidence>
<keyword evidence="7 9" id="KW-1133">Transmembrane helix</keyword>
<dbReference type="Gene3D" id="1.10.3720.10">
    <property type="entry name" value="MetI-like"/>
    <property type="match status" value="1"/>
</dbReference>